<dbReference type="EMBL" id="CM044706">
    <property type="protein sequence ID" value="KAI5658083.1"/>
    <property type="molecule type" value="Genomic_DNA"/>
</dbReference>
<organism evidence="1 2">
    <name type="scientific">Catharanthus roseus</name>
    <name type="common">Madagascar periwinkle</name>
    <name type="synonym">Vinca rosea</name>
    <dbReference type="NCBI Taxonomy" id="4058"/>
    <lineage>
        <taxon>Eukaryota</taxon>
        <taxon>Viridiplantae</taxon>
        <taxon>Streptophyta</taxon>
        <taxon>Embryophyta</taxon>
        <taxon>Tracheophyta</taxon>
        <taxon>Spermatophyta</taxon>
        <taxon>Magnoliopsida</taxon>
        <taxon>eudicotyledons</taxon>
        <taxon>Gunneridae</taxon>
        <taxon>Pentapetalae</taxon>
        <taxon>asterids</taxon>
        <taxon>lamiids</taxon>
        <taxon>Gentianales</taxon>
        <taxon>Apocynaceae</taxon>
        <taxon>Rauvolfioideae</taxon>
        <taxon>Vinceae</taxon>
        <taxon>Catharanthinae</taxon>
        <taxon>Catharanthus</taxon>
    </lineage>
</organism>
<accession>A0ACC0ADM4</accession>
<dbReference type="Proteomes" id="UP001060085">
    <property type="component" value="Linkage Group LG06"/>
</dbReference>
<keyword evidence="2" id="KW-1185">Reference proteome</keyword>
<evidence type="ECO:0000313" key="2">
    <source>
        <dbReference type="Proteomes" id="UP001060085"/>
    </source>
</evidence>
<protein>
    <submittedName>
        <fullName evidence="1">Uncharacterized protein</fullName>
    </submittedName>
</protein>
<proteinExistence type="predicted"/>
<reference evidence="2" key="1">
    <citation type="journal article" date="2023" name="Nat. Plants">
        <title>Single-cell RNA sequencing provides a high-resolution roadmap for understanding the multicellular compartmentation of specialized metabolism.</title>
        <authorList>
            <person name="Sun S."/>
            <person name="Shen X."/>
            <person name="Li Y."/>
            <person name="Li Y."/>
            <person name="Wang S."/>
            <person name="Li R."/>
            <person name="Zhang H."/>
            <person name="Shen G."/>
            <person name="Guo B."/>
            <person name="Wei J."/>
            <person name="Xu J."/>
            <person name="St-Pierre B."/>
            <person name="Chen S."/>
            <person name="Sun C."/>
        </authorList>
    </citation>
    <scope>NUCLEOTIDE SEQUENCE [LARGE SCALE GENOMIC DNA]</scope>
</reference>
<name>A0ACC0ADM4_CATRO</name>
<evidence type="ECO:0000313" key="1">
    <source>
        <dbReference type="EMBL" id="KAI5658083.1"/>
    </source>
</evidence>
<gene>
    <name evidence="1" type="ORF">M9H77_26876</name>
</gene>
<sequence length="482" mass="56452">MYNNHWGYGNFSPHDRSYEHNSYDFYEGNILGTRNCYNDKSCKRVPRNYVRNGRNYVNLNERRSYQTLGTTSRPPSYHDLKLPLLCGTFGPYDYEVWEQQVESLFYSYCVREEERFELVLKSLSYEANVWWDSKCENRMRIGAQLIKDWILLKQSLTNRFGVENQETRVDEYYDIVSNYASCMPGIEDDERRMEEELGTILEDLSISPSLNPSLSFYKVSFEEFKSLLVSYTIHVDVLGDICDISLDGNVFLLEPSILRCLSPHVNLEDLLMGSGAKFDPYCYGFRMLDHNIVGFGLDCALFDILHDECLGKLIEDVDYVILFLDAFKKNLDGVIPINQCFHLFTCQFEFSYNEHKLSIVVNSLNLSFENTFEFKFYHLHFKDFLLKGFGIMVKVGFGQVCKDFLLSLFVTTYLKEWFSKLFISFASLPKNSSALTLKHELGATLFSYLDFKEFFDKMVFKQKGRPSWNFGKFYVHIFSPHL</sequence>
<comment type="caution">
    <text evidence="1">The sequence shown here is derived from an EMBL/GenBank/DDBJ whole genome shotgun (WGS) entry which is preliminary data.</text>
</comment>